<evidence type="ECO:0000313" key="3">
    <source>
        <dbReference type="Proteomes" id="UP000503462"/>
    </source>
</evidence>
<organism evidence="2 3">
    <name type="scientific">Peltaster fructicola</name>
    <dbReference type="NCBI Taxonomy" id="286661"/>
    <lineage>
        <taxon>Eukaryota</taxon>
        <taxon>Fungi</taxon>
        <taxon>Dikarya</taxon>
        <taxon>Ascomycota</taxon>
        <taxon>Pezizomycotina</taxon>
        <taxon>Dothideomycetes</taxon>
        <taxon>Dothideomycetes incertae sedis</taxon>
        <taxon>Peltaster</taxon>
    </lineage>
</organism>
<proteinExistence type="predicted"/>
<evidence type="ECO:0000313" key="2">
    <source>
        <dbReference type="EMBL" id="QIW99850.1"/>
    </source>
</evidence>
<evidence type="ECO:0000256" key="1">
    <source>
        <dbReference type="SAM" id="MobiDB-lite"/>
    </source>
</evidence>
<dbReference type="OrthoDB" id="4158258at2759"/>
<sequence length="166" mass="18696">MFNSRAGYADAIAGTTYTPPIQGESPPSPVPRNGSVTVISTRPMTFGHASAVTFERRASVPPSDDDIIMVTVKLTTKTRRQSYDDALPTRPPKRGFLRRMSTRILPPAEQERWTAVKMPRGEYKRHHIRDKEGNYAGSEAQRDWDEEDLKREYGAFQEMPIGSVLS</sequence>
<name>A0A6H0XYW1_9PEZI</name>
<dbReference type="AlphaFoldDB" id="A0A6H0XYW1"/>
<dbReference type="Proteomes" id="UP000503462">
    <property type="component" value="Chromosome 3"/>
</dbReference>
<reference evidence="2 3" key="1">
    <citation type="journal article" date="2016" name="Sci. Rep.">
        <title>Peltaster fructicola genome reveals evolution from an invasive phytopathogen to an ectophytic parasite.</title>
        <authorList>
            <person name="Xu C."/>
            <person name="Chen H."/>
            <person name="Gleason M.L."/>
            <person name="Xu J.R."/>
            <person name="Liu H."/>
            <person name="Zhang R."/>
            <person name="Sun G."/>
        </authorList>
    </citation>
    <scope>NUCLEOTIDE SEQUENCE [LARGE SCALE GENOMIC DNA]</scope>
    <source>
        <strain evidence="2 3">LNHT1506</strain>
    </source>
</reference>
<dbReference type="EMBL" id="CP051141">
    <property type="protein sequence ID" value="QIW99850.1"/>
    <property type="molecule type" value="Genomic_DNA"/>
</dbReference>
<gene>
    <name evidence="2" type="ORF">AMS68_005368</name>
</gene>
<protein>
    <submittedName>
        <fullName evidence="2">Uncharacterized protein</fullName>
    </submittedName>
</protein>
<keyword evidence="3" id="KW-1185">Reference proteome</keyword>
<feature type="region of interest" description="Disordered" evidence="1">
    <location>
        <begin position="1"/>
        <end position="34"/>
    </location>
</feature>
<accession>A0A6H0XYW1</accession>